<sequence>MQHSSCSADLWLKSATEGKEHARGRHPVEMNEAAPTFFVFDLPTQNPVQNSSELFKPVHTNLMPNNV</sequence>
<dbReference type="AlphaFoldDB" id="X0SQJ4"/>
<protein>
    <submittedName>
        <fullName evidence="1">Uncharacterized protein</fullName>
    </submittedName>
</protein>
<dbReference type="EMBL" id="BARS01004785">
    <property type="protein sequence ID" value="GAF83378.1"/>
    <property type="molecule type" value="Genomic_DNA"/>
</dbReference>
<gene>
    <name evidence="1" type="ORF">S01H1_09357</name>
</gene>
<evidence type="ECO:0000313" key="1">
    <source>
        <dbReference type="EMBL" id="GAF83378.1"/>
    </source>
</evidence>
<organism evidence="1">
    <name type="scientific">marine sediment metagenome</name>
    <dbReference type="NCBI Taxonomy" id="412755"/>
    <lineage>
        <taxon>unclassified sequences</taxon>
        <taxon>metagenomes</taxon>
        <taxon>ecological metagenomes</taxon>
    </lineage>
</organism>
<comment type="caution">
    <text evidence="1">The sequence shown here is derived from an EMBL/GenBank/DDBJ whole genome shotgun (WGS) entry which is preliminary data.</text>
</comment>
<reference evidence="1" key="1">
    <citation type="journal article" date="2014" name="Front. Microbiol.">
        <title>High frequency of phylogenetically diverse reductive dehalogenase-homologous genes in deep subseafloor sedimentary metagenomes.</title>
        <authorList>
            <person name="Kawai M."/>
            <person name="Futagami T."/>
            <person name="Toyoda A."/>
            <person name="Takaki Y."/>
            <person name="Nishi S."/>
            <person name="Hori S."/>
            <person name="Arai W."/>
            <person name="Tsubouchi T."/>
            <person name="Morono Y."/>
            <person name="Uchiyama I."/>
            <person name="Ito T."/>
            <person name="Fujiyama A."/>
            <person name="Inagaki F."/>
            <person name="Takami H."/>
        </authorList>
    </citation>
    <scope>NUCLEOTIDE SEQUENCE</scope>
    <source>
        <strain evidence="1">Expedition CK06-06</strain>
    </source>
</reference>
<name>X0SQJ4_9ZZZZ</name>
<accession>X0SQJ4</accession>
<proteinExistence type="predicted"/>